<dbReference type="SUPFAM" id="SSF51735">
    <property type="entry name" value="NAD(P)-binding Rossmann-fold domains"/>
    <property type="match status" value="1"/>
</dbReference>
<proteinExistence type="inferred from homology"/>
<name>A0ABS2GGL8_9FIRM</name>
<keyword evidence="2 6" id="KW-0313">Glucose metabolism</keyword>
<evidence type="ECO:0000256" key="6">
    <source>
        <dbReference type="HAMAP-Rule" id="MF_00966"/>
    </source>
</evidence>
<accession>A0ABS2GGL8</accession>
<feature type="active site" description="Proton acceptor" evidence="6">
    <location>
        <position position="260"/>
    </location>
</feature>
<evidence type="ECO:0000256" key="2">
    <source>
        <dbReference type="ARBA" id="ARBA00022526"/>
    </source>
</evidence>
<dbReference type="InterPro" id="IPR001282">
    <property type="entry name" value="G6P_DH"/>
</dbReference>
<comment type="caution">
    <text evidence="9">The sequence shown here is derived from an EMBL/GenBank/DDBJ whole genome shotgun (WGS) entry which is preliminary data.</text>
</comment>
<feature type="binding site" evidence="6">
    <location>
        <position position="360"/>
    </location>
    <ligand>
        <name>substrate</name>
    </ligand>
</feature>
<dbReference type="RefSeq" id="WP_205087980.1">
    <property type="nucleotide sequence ID" value="NZ_JACJLA010000010.1"/>
</dbReference>
<feature type="binding site" evidence="6">
    <location>
        <position position="255"/>
    </location>
    <ligand>
        <name>substrate</name>
    </ligand>
</feature>
<dbReference type="Pfam" id="PF00479">
    <property type="entry name" value="G6PD_N"/>
    <property type="match status" value="1"/>
</dbReference>
<dbReference type="NCBIfam" id="NF009492">
    <property type="entry name" value="PRK12853.1-3"/>
    <property type="match status" value="1"/>
</dbReference>
<evidence type="ECO:0000256" key="1">
    <source>
        <dbReference type="ARBA" id="ARBA00004937"/>
    </source>
</evidence>
<organism evidence="9 10">
    <name type="scientific">Veillonella magna</name>
    <dbReference type="NCBI Taxonomy" id="464322"/>
    <lineage>
        <taxon>Bacteria</taxon>
        <taxon>Bacillati</taxon>
        <taxon>Bacillota</taxon>
        <taxon>Negativicutes</taxon>
        <taxon>Veillonellales</taxon>
        <taxon>Veillonellaceae</taxon>
        <taxon>Veillonella</taxon>
    </lineage>
</organism>
<dbReference type="Pfam" id="PF02781">
    <property type="entry name" value="G6PD_C"/>
    <property type="match status" value="1"/>
</dbReference>
<dbReference type="SUPFAM" id="SSF55347">
    <property type="entry name" value="Glyceraldehyde-3-phosphate dehydrogenase-like, C-terminal domain"/>
    <property type="match status" value="1"/>
</dbReference>
<comment type="catalytic activity">
    <reaction evidence="6">
        <text>D-glucose 6-phosphate + NADP(+) = 6-phospho-D-glucono-1,5-lactone + NADPH + H(+)</text>
        <dbReference type="Rhea" id="RHEA:15841"/>
        <dbReference type="ChEBI" id="CHEBI:15378"/>
        <dbReference type="ChEBI" id="CHEBI:57783"/>
        <dbReference type="ChEBI" id="CHEBI:57955"/>
        <dbReference type="ChEBI" id="CHEBI:58349"/>
        <dbReference type="ChEBI" id="CHEBI:61548"/>
        <dbReference type="EC" id="1.1.1.49"/>
    </reaction>
</comment>
<sequence>MSAKPMTVSYNCREQLCIESAPGAGAMVIFGASGDLTKRKLLPAVYALFRRGLLPDGFAVIGVARTEMSHEEFRREVQQAVIGDATPTEQDASFLARFSYVAGQYTESDTFERLQAELVRVSEVHGTEGNALFYLAMPPTMFEPIVRGLAEHGMLAEEKSWARVIIEKPFGRDLESAVELDRALKKYINESQIYRIDHYMGKETVQNILMLRFANAIFEPLWNHTYIEKVEITVAEELGVEKRAGYYDNAGALRDMFQNHMIQMLSLIAMEPPAVFEADAYRDEIAKLISSIRPLRGQDLATIAVRGQYVESVDPERPAPGYRKEDGVNPKSNTETYVALKLFIDNWRWRGVPFYMRTGKRLPRKSSEIAITFRPIPHSIFKPIRPKDFSQNVLLLRMQPHEGMGLSLEVKSPGSKLCVNTLDMNFSYSDFMHGEDIPDAYERLILDGLLGDQTLFVRNDTVEASWKLFMPLLRAWEDNLDVVPLCFYPAFSQGPKEANEILEGGTLQWRKI</sequence>
<dbReference type="PIRSF" id="PIRSF000110">
    <property type="entry name" value="G6PD"/>
    <property type="match status" value="1"/>
</dbReference>
<feature type="domain" description="Glucose-6-phosphate dehydrogenase C-terminal" evidence="8">
    <location>
        <begin position="209"/>
        <end position="510"/>
    </location>
</feature>
<keyword evidence="3 6" id="KW-0521">NADP</keyword>
<dbReference type="Proteomes" id="UP000707138">
    <property type="component" value="Unassembled WGS sequence"/>
</dbReference>
<comment type="similarity">
    <text evidence="6">Belongs to the glucose-6-phosphate dehydrogenase family.</text>
</comment>
<feature type="binding site" evidence="6">
    <location>
        <position position="168"/>
    </location>
    <ligand>
        <name>NADP(+)</name>
        <dbReference type="ChEBI" id="CHEBI:58349"/>
    </ligand>
</feature>
<feature type="binding site" evidence="6">
    <location>
        <begin position="31"/>
        <end position="38"/>
    </location>
    <ligand>
        <name>NADP(+)</name>
        <dbReference type="ChEBI" id="CHEBI:58349"/>
    </ligand>
</feature>
<evidence type="ECO:0000256" key="5">
    <source>
        <dbReference type="ARBA" id="ARBA00023277"/>
    </source>
</evidence>
<dbReference type="PANTHER" id="PTHR23429">
    <property type="entry name" value="GLUCOSE-6-PHOSPHATE 1-DEHYDROGENASE G6PD"/>
    <property type="match status" value="1"/>
</dbReference>
<evidence type="ECO:0000259" key="7">
    <source>
        <dbReference type="Pfam" id="PF00479"/>
    </source>
</evidence>
<dbReference type="PANTHER" id="PTHR23429:SF0">
    <property type="entry name" value="GLUCOSE-6-PHOSPHATE 1-DEHYDROGENASE"/>
    <property type="match status" value="1"/>
</dbReference>
<dbReference type="InterPro" id="IPR036291">
    <property type="entry name" value="NAD(P)-bd_dom_sf"/>
</dbReference>
<dbReference type="PRINTS" id="PR00079">
    <property type="entry name" value="G6PDHDRGNASE"/>
</dbReference>
<keyword evidence="10" id="KW-1185">Reference proteome</keyword>
<feature type="binding site" evidence="6">
    <location>
        <position position="236"/>
    </location>
    <ligand>
        <name>substrate</name>
    </ligand>
</feature>
<feature type="binding site" evidence="6">
    <location>
        <position position="202"/>
    </location>
    <ligand>
        <name>substrate</name>
    </ligand>
</feature>
<feature type="binding site" evidence="6">
    <location>
        <position position="198"/>
    </location>
    <ligand>
        <name>substrate</name>
    </ligand>
</feature>
<feature type="binding site" evidence="6">
    <location>
        <position position="365"/>
    </location>
    <ligand>
        <name>substrate</name>
    </ligand>
</feature>
<feature type="binding site" evidence="6">
    <location>
        <position position="65"/>
    </location>
    <ligand>
        <name>NADP(+)</name>
        <dbReference type="ChEBI" id="CHEBI:58349"/>
    </ligand>
</feature>
<reference evidence="9 10" key="1">
    <citation type="journal article" date="2021" name="Sci. Rep.">
        <title>The distribution of antibiotic resistance genes in chicken gut microbiota commensals.</title>
        <authorList>
            <person name="Juricova H."/>
            <person name="Matiasovicova J."/>
            <person name="Kubasova T."/>
            <person name="Cejkova D."/>
            <person name="Rychlik I."/>
        </authorList>
    </citation>
    <scope>NUCLEOTIDE SEQUENCE [LARGE SCALE GENOMIC DNA]</scope>
    <source>
        <strain evidence="9 10">An537</strain>
    </source>
</reference>
<protein>
    <recommendedName>
        <fullName evidence="6">Glucose-6-phosphate 1-dehydrogenase</fullName>
        <shortName evidence="6">G6PD</shortName>
        <ecNumber evidence="6">1.1.1.49</ecNumber>
    </recommendedName>
</protein>
<gene>
    <name evidence="6 9" type="primary">zwf</name>
    <name evidence="9" type="ORF">H6A01_06560</name>
</gene>
<dbReference type="InterPro" id="IPR022674">
    <property type="entry name" value="G6P_DH_NAD-bd"/>
</dbReference>
<keyword evidence="5 6" id="KW-0119">Carbohydrate metabolism</keyword>
<evidence type="ECO:0000256" key="3">
    <source>
        <dbReference type="ARBA" id="ARBA00022857"/>
    </source>
</evidence>
<dbReference type="Gene3D" id="3.40.50.720">
    <property type="entry name" value="NAD(P)-binding Rossmann-like Domain"/>
    <property type="match status" value="1"/>
</dbReference>
<comment type="function">
    <text evidence="6">Catalyzes the oxidation of glucose 6-phosphate to 6-phosphogluconolactone.</text>
</comment>
<dbReference type="EC" id="1.1.1.49" evidence="6"/>
<comment type="caution">
    <text evidence="6">Lacks conserved residue(s) required for the propagation of feature annotation.</text>
</comment>
<dbReference type="InterPro" id="IPR022675">
    <property type="entry name" value="G6P_DH_C"/>
</dbReference>
<evidence type="ECO:0000256" key="4">
    <source>
        <dbReference type="ARBA" id="ARBA00023002"/>
    </source>
</evidence>
<dbReference type="EMBL" id="JACJLA010000010">
    <property type="protein sequence ID" value="MBM6912980.1"/>
    <property type="molecule type" value="Genomic_DNA"/>
</dbReference>
<evidence type="ECO:0000313" key="9">
    <source>
        <dbReference type="EMBL" id="MBM6912980.1"/>
    </source>
</evidence>
<keyword evidence="4 6" id="KW-0560">Oxidoreductase</keyword>
<dbReference type="NCBIfam" id="TIGR00871">
    <property type="entry name" value="zwf"/>
    <property type="match status" value="1"/>
</dbReference>
<comment type="pathway">
    <text evidence="1 6">Carbohydrate degradation; pentose phosphate pathway; D-ribulose 5-phosphate from D-glucose 6-phosphate (oxidative stage): step 1/3.</text>
</comment>
<evidence type="ECO:0000313" key="10">
    <source>
        <dbReference type="Proteomes" id="UP000707138"/>
    </source>
</evidence>
<dbReference type="Gene3D" id="3.30.360.10">
    <property type="entry name" value="Dihydrodipicolinate Reductase, domain 2"/>
    <property type="match status" value="1"/>
</dbReference>
<dbReference type="HAMAP" id="MF_00966">
    <property type="entry name" value="G6PD"/>
    <property type="match status" value="1"/>
</dbReference>
<evidence type="ECO:0000259" key="8">
    <source>
        <dbReference type="Pfam" id="PF02781"/>
    </source>
</evidence>
<feature type="domain" description="Glucose-6-phosphate dehydrogenase NAD-binding" evidence="7">
    <location>
        <begin position="28"/>
        <end position="207"/>
    </location>
</feature>